<reference evidence="6 8" key="1">
    <citation type="journal article" date="2019" name="Emerg. Microbes Infect.">
        <title>Comprehensive subspecies identification of 175 nontuberculous mycobacteria species based on 7547 genomic profiles.</title>
        <authorList>
            <person name="Matsumoto Y."/>
            <person name="Kinjo T."/>
            <person name="Motooka D."/>
            <person name="Nabeya D."/>
            <person name="Jung N."/>
            <person name="Uechi K."/>
            <person name="Horii T."/>
            <person name="Iida T."/>
            <person name="Fujita J."/>
            <person name="Nakamura S."/>
        </authorList>
    </citation>
    <scope>NUCLEOTIDE SEQUENCE [LARGE SCALE GENOMIC DNA]</scope>
    <source>
        <strain evidence="6 8">JCM 13573</strain>
    </source>
</reference>
<dbReference type="SUPFAM" id="SSF55781">
    <property type="entry name" value="GAF domain-like"/>
    <property type="match status" value="1"/>
</dbReference>
<feature type="domain" description="ANTAR" evidence="5">
    <location>
        <begin position="170"/>
        <end position="231"/>
    </location>
</feature>
<name>A0AAX1JGT5_9MYCO</name>
<evidence type="ECO:0000256" key="3">
    <source>
        <dbReference type="ARBA" id="ARBA00023015"/>
    </source>
</evidence>
<evidence type="ECO:0000256" key="4">
    <source>
        <dbReference type="ARBA" id="ARBA00023163"/>
    </source>
</evidence>
<dbReference type="InterPro" id="IPR012074">
    <property type="entry name" value="GAF_ANTAR"/>
</dbReference>
<dbReference type="Pfam" id="PF13185">
    <property type="entry name" value="GAF_2"/>
    <property type="match status" value="1"/>
</dbReference>
<evidence type="ECO:0000259" key="5">
    <source>
        <dbReference type="PROSITE" id="PS50921"/>
    </source>
</evidence>
<evidence type="ECO:0000313" key="7">
    <source>
        <dbReference type="EMBL" id="QPI39597.1"/>
    </source>
</evidence>
<keyword evidence="8" id="KW-1185">Reference proteome</keyword>
<evidence type="ECO:0000313" key="6">
    <source>
        <dbReference type="EMBL" id="GFG64209.1"/>
    </source>
</evidence>
<keyword evidence="1" id="KW-0808">Transferase</keyword>
<dbReference type="AlphaFoldDB" id="A0AAX1JGT5"/>
<dbReference type="GO" id="GO:0016301">
    <property type="term" value="F:kinase activity"/>
    <property type="evidence" value="ECO:0007669"/>
    <property type="project" value="UniProtKB-KW"/>
</dbReference>
<dbReference type="InterPro" id="IPR029016">
    <property type="entry name" value="GAF-like_dom_sf"/>
</dbReference>
<dbReference type="PIRSF" id="PIRSF036625">
    <property type="entry name" value="GAF_ANTAR"/>
    <property type="match status" value="1"/>
</dbReference>
<evidence type="ECO:0000313" key="8">
    <source>
        <dbReference type="Proteomes" id="UP000465306"/>
    </source>
</evidence>
<keyword evidence="2" id="KW-0418">Kinase</keyword>
<dbReference type="EMBL" id="BLKU01000003">
    <property type="protein sequence ID" value="GFG64209.1"/>
    <property type="molecule type" value="Genomic_DNA"/>
</dbReference>
<keyword evidence="4" id="KW-0804">Transcription</keyword>
<dbReference type="Gene3D" id="3.30.450.40">
    <property type="match status" value="1"/>
</dbReference>
<reference evidence="6" key="2">
    <citation type="submission" date="2020-02" db="EMBL/GenBank/DDBJ databases">
        <authorList>
            <person name="Matsumoto Y."/>
            <person name="Kinjo T."/>
            <person name="Motooka D."/>
            <person name="Nabeya D."/>
            <person name="Jung N."/>
            <person name="Uechi K."/>
            <person name="Horii T."/>
            <person name="Iida T."/>
            <person name="Fujita J."/>
            <person name="Nakamura S."/>
        </authorList>
    </citation>
    <scope>NUCLEOTIDE SEQUENCE</scope>
    <source>
        <strain evidence="6">JCM 13573</strain>
    </source>
</reference>
<dbReference type="SMART" id="SM01012">
    <property type="entry name" value="ANTAR"/>
    <property type="match status" value="1"/>
</dbReference>
<evidence type="ECO:0000256" key="1">
    <source>
        <dbReference type="ARBA" id="ARBA00022679"/>
    </source>
</evidence>
<proteinExistence type="predicted"/>
<dbReference type="Gene3D" id="1.10.10.10">
    <property type="entry name" value="Winged helix-like DNA-binding domain superfamily/Winged helix DNA-binding domain"/>
    <property type="match status" value="1"/>
</dbReference>
<evidence type="ECO:0000256" key="2">
    <source>
        <dbReference type="ARBA" id="ARBA00022777"/>
    </source>
</evidence>
<accession>A0AAX1JGT5</accession>
<dbReference type="InterPro" id="IPR005561">
    <property type="entry name" value="ANTAR"/>
</dbReference>
<protein>
    <submittedName>
        <fullName evidence="7">GAF and ANTAR domain-containing protein</fullName>
    </submittedName>
    <submittedName>
        <fullName evidence="6">Transcriptional regulator</fullName>
    </submittedName>
</protein>
<keyword evidence="3" id="KW-0805">Transcription regulation</keyword>
<dbReference type="InterPro" id="IPR003018">
    <property type="entry name" value="GAF"/>
</dbReference>
<dbReference type="RefSeq" id="WP_068025067.1">
    <property type="nucleotide sequence ID" value="NZ_BLKU01000003.1"/>
</dbReference>
<dbReference type="KEGG" id="mku:I2456_09180"/>
<dbReference type="Pfam" id="PF03861">
    <property type="entry name" value="ANTAR"/>
    <property type="match status" value="1"/>
</dbReference>
<dbReference type="SMART" id="SM00065">
    <property type="entry name" value="GAF"/>
    <property type="match status" value="1"/>
</dbReference>
<dbReference type="InterPro" id="IPR011006">
    <property type="entry name" value="CheY-like_superfamily"/>
</dbReference>
<organism evidence="7 9">
    <name type="scientific">Mycobacterium kubicae</name>
    <dbReference type="NCBI Taxonomy" id="120959"/>
    <lineage>
        <taxon>Bacteria</taxon>
        <taxon>Bacillati</taxon>
        <taxon>Actinomycetota</taxon>
        <taxon>Actinomycetes</taxon>
        <taxon>Mycobacteriales</taxon>
        <taxon>Mycobacteriaceae</taxon>
        <taxon>Mycobacterium</taxon>
        <taxon>Mycobacterium simiae complex</taxon>
    </lineage>
</organism>
<dbReference type="GO" id="GO:0003723">
    <property type="term" value="F:RNA binding"/>
    <property type="evidence" value="ECO:0007669"/>
    <property type="project" value="InterPro"/>
</dbReference>
<dbReference type="SUPFAM" id="SSF52172">
    <property type="entry name" value="CheY-like"/>
    <property type="match status" value="1"/>
</dbReference>
<evidence type="ECO:0000313" key="9">
    <source>
        <dbReference type="Proteomes" id="UP000663583"/>
    </source>
</evidence>
<dbReference type="EMBL" id="CP065047">
    <property type="protein sequence ID" value="QPI39597.1"/>
    <property type="molecule type" value="Genomic_DNA"/>
</dbReference>
<dbReference type="Proteomes" id="UP000663583">
    <property type="component" value="Chromosome"/>
</dbReference>
<gene>
    <name evidence="7" type="ORF">I2456_09180</name>
    <name evidence="6" type="ORF">MKUB_16990</name>
</gene>
<dbReference type="InterPro" id="IPR036388">
    <property type="entry name" value="WH-like_DNA-bd_sf"/>
</dbReference>
<dbReference type="PROSITE" id="PS50921">
    <property type="entry name" value="ANTAR"/>
    <property type="match status" value="1"/>
</dbReference>
<reference evidence="7" key="3">
    <citation type="submission" date="2020-11" db="EMBL/GenBank/DDBJ databases">
        <title>Intraspecies plasmid and genomic variation of Mycobacterium kubicae revealed by the complete genome sequences of two clinical isolates.</title>
        <authorList>
            <person name="Hendrix J.R."/>
            <person name="Epperson L.E."/>
            <person name="Honda J.R."/>
            <person name="Strong M."/>
        </authorList>
    </citation>
    <scope>NUCLEOTIDE SEQUENCE</scope>
    <source>
        <strain evidence="7">JCM 13573</strain>
    </source>
</reference>
<dbReference type="Proteomes" id="UP000465306">
    <property type="component" value="Unassembled WGS sequence"/>
</dbReference>
<sequence length="242" mass="26723">MRGNPEAAAYSQSELFRLTEMVRNLPQQGGADAQATLDEITESAAKSVPGAQHAGITLTRHCKVLETPSATAGYAVQLDEIQGRLGEGPCVSSAWQHHTIHIDDIATEDRWPRYRDEVLRHTPIRSILSFLMFNDRQTAGALNFYAEPTHAFDDDSVEVGFAFATHTALAWNIVRRDEQFHSALASRDIIGQAKGMLMERFSIDAIGAFDLLKRLSQESNTPVAEIARRLVGSGRPRDPDVP</sequence>